<dbReference type="AlphaFoldDB" id="A0A903VMM9"/>
<sequence>MSSKRKSPPNKLSNAGSPPSPSGGGVQIEKNNFRKISLKNEDLIKSSPVKELNCAFDASFLSMQKMQAQMEPKYVKNEHSEYIMSHHHAQQQQHHHAHHQQHHPFGGFGAGIPGGLHPGLAMDGDFHHLPFLNVASYILKGSDPPGLGKQDNYHLAMNLDNLNISNSQQQQDPMAQQAAPRKVNNLILNHLKSIVDNFDSLNNNNVNDKSTTTPPPVAIPQQQSTLGANKNLAMDDCGPVPQSGGIPMMNNHNSEKQNYEGFRSRLDERLSNLHLSKREINLMRLNLSLLDFPNEIPPSLLNSRHNNYDQRGSPHGVDDPNCSSSQNNMNIKLIKRSFKESLYEKEKNINRLIMYFTIWREMLLKAEFVRLRGCRRNSAAPGSGLKQRDTANNVILLIVPWLCRSPKIL</sequence>
<keyword evidence="3" id="KW-1185">Reference proteome</keyword>
<reference evidence="3" key="1">
    <citation type="submission" date="2017-06" db="EMBL/GenBank/DDBJ databases">
        <title>Aedes aegypti genome working group (AGWG) sequencing and assembly.</title>
        <authorList>
            <consortium name="Aedes aegypti Genome Working Group (AGWG)"/>
            <person name="Matthews B.J."/>
        </authorList>
    </citation>
    <scope>NUCLEOTIDE SEQUENCE [LARGE SCALE GENOMIC DNA]</scope>
    <source>
        <strain evidence="3">LVP_AGWG</strain>
    </source>
</reference>
<dbReference type="Proteomes" id="UP000008820">
    <property type="component" value="Unassembled WGS sequence"/>
</dbReference>
<organism evidence="2 3">
    <name type="scientific">Aedes aegypti</name>
    <name type="common">Yellowfever mosquito</name>
    <name type="synonym">Culex aegypti</name>
    <dbReference type="NCBI Taxonomy" id="7159"/>
    <lineage>
        <taxon>Eukaryota</taxon>
        <taxon>Metazoa</taxon>
        <taxon>Ecdysozoa</taxon>
        <taxon>Arthropoda</taxon>
        <taxon>Hexapoda</taxon>
        <taxon>Insecta</taxon>
        <taxon>Pterygota</taxon>
        <taxon>Neoptera</taxon>
        <taxon>Endopterygota</taxon>
        <taxon>Diptera</taxon>
        <taxon>Nematocera</taxon>
        <taxon>Culicoidea</taxon>
        <taxon>Culicidae</taxon>
        <taxon>Culicinae</taxon>
        <taxon>Aedini</taxon>
        <taxon>Aedes</taxon>
        <taxon>Stegomyia</taxon>
    </lineage>
</organism>
<evidence type="ECO:0000313" key="2">
    <source>
        <dbReference type="EnsemblMetazoa" id="AAEL024830-PA"/>
    </source>
</evidence>
<gene>
    <name evidence="2" type="primary">110681442</name>
</gene>
<feature type="compositionally biased region" description="Basic residues" evidence="1">
    <location>
        <begin position="89"/>
        <end position="102"/>
    </location>
</feature>
<accession>A0A903VMM9</accession>
<reference evidence="2" key="2">
    <citation type="submission" date="2022-10" db="UniProtKB">
        <authorList>
            <consortium name="EnsemblMetazoa"/>
        </authorList>
    </citation>
    <scope>IDENTIFICATION</scope>
    <source>
        <strain evidence="2">LVP_AGWG</strain>
    </source>
</reference>
<name>A0A903VMM9_AEDAE</name>
<evidence type="ECO:0000256" key="1">
    <source>
        <dbReference type="SAM" id="MobiDB-lite"/>
    </source>
</evidence>
<evidence type="ECO:0000313" key="3">
    <source>
        <dbReference type="Proteomes" id="UP000008820"/>
    </source>
</evidence>
<feature type="region of interest" description="Disordered" evidence="1">
    <location>
        <begin position="89"/>
        <end position="110"/>
    </location>
</feature>
<dbReference type="EnsemblMetazoa" id="AAEL024830-RA">
    <property type="protein sequence ID" value="AAEL024830-PA"/>
    <property type="gene ID" value="AAEL024830"/>
</dbReference>
<protein>
    <submittedName>
        <fullName evidence="2">Uncharacterized protein</fullName>
    </submittedName>
</protein>
<proteinExistence type="predicted"/>
<feature type="region of interest" description="Disordered" evidence="1">
    <location>
        <begin position="1"/>
        <end position="29"/>
    </location>
</feature>